<reference evidence="1 2" key="1">
    <citation type="submission" date="2016-11" db="EMBL/GenBank/DDBJ databases">
        <title>The macronuclear genome of Stentor coeruleus: a giant cell with tiny introns.</title>
        <authorList>
            <person name="Slabodnick M."/>
            <person name="Ruby J.G."/>
            <person name="Reiff S.B."/>
            <person name="Swart E.C."/>
            <person name="Gosai S."/>
            <person name="Prabakaran S."/>
            <person name="Witkowska E."/>
            <person name="Larue G.E."/>
            <person name="Fisher S."/>
            <person name="Freeman R.M."/>
            <person name="Gunawardena J."/>
            <person name="Chu W."/>
            <person name="Stover N.A."/>
            <person name="Gregory B.D."/>
            <person name="Nowacki M."/>
            <person name="Derisi J."/>
            <person name="Roy S.W."/>
            <person name="Marshall W.F."/>
            <person name="Sood P."/>
        </authorList>
    </citation>
    <scope>NUCLEOTIDE SEQUENCE [LARGE SCALE GENOMIC DNA]</scope>
    <source>
        <strain evidence="1">WM001</strain>
    </source>
</reference>
<organism evidence="1 2">
    <name type="scientific">Stentor coeruleus</name>
    <dbReference type="NCBI Taxonomy" id="5963"/>
    <lineage>
        <taxon>Eukaryota</taxon>
        <taxon>Sar</taxon>
        <taxon>Alveolata</taxon>
        <taxon>Ciliophora</taxon>
        <taxon>Postciliodesmatophora</taxon>
        <taxon>Heterotrichea</taxon>
        <taxon>Heterotrichida</taxon>
        <taxon>Stentoridae</taxon>
        <taxon>Stentor</taxon>
    </lineage>
</organism>
<dbReference type="OrthoDB" id="327052at2759"/>
<gene>
    <name evidence="1" type="ORF">SteCoe_11633</name>
</gene>
<evidence type="ECO:0000313" key="1">
    <source>
        <dbReference type="EMBL" id="OMJ86779.1"/>
    </source>
</evidence>
<evidence type="ECO:0000313" key="2">
    <source>
        <dbReference type="Proteomes" id="UP000187209"/>
    </source>
</evidence>
<accession>A0A1R2CCP7</accession>
<dbReference type="Gene3D" id="2.120.10.80">
    <property type="entry name" value="Kelch-type beta propeller"/>
    <property type="match status" value="1"/>
</dbReference>
<dbReference type="AlphaFoldDB" id="A0A1R2CCP7"/>
<comment type="caution">
    <text evidence="1">The sequence shown here is derived from an EMBL/GenBank/DDBJ whole genome shotgun (WGS) entry which is preliminary data.</text>
</comment>
<dbReference type="Proteomes" id="UP000187209">
    <property type="component" value="Unassembled WGS sequence"/>
</dbReference>
<keyword evidence="2" id="KW-1185">Reference proteome</keyword>
<protein>
    <submittedName>
        <fullName evidence="1">Uncharacterized protein</fullName>
    </submittedName>
</protein>
<dbReference type="InterPro" id="IPR006652">
    <property type="entry name" value="Kelch_1"/>
</dbReference>
<name>A0A1R2CCP7_9CILI</name>
<sequence>MVNHNYKQITKFISPSDRSEIFQTLKNALERLQESERLLLNCQMNALQEIYSIGSKAHKVFKLLKNLCAKMIEEAANFNQITLVNQTEGIQTTMISSVNVLEELIFYAKELPKSNLKFSFLGLSPFRQNETTNSTLIRKPQQSEPCLYYFKENTKTLVKFDCNTKAFNEVNIKKPKREGCSKSICILSGGDRVFCSGGYNNITKTLCDMTFIVYVKTRSIEVLPSTSTRTNAAGIFHSNSIYIFGGHADTILNTAEAINLKSKKWRSLANLPGYFRNTSLATIGTKIIISCNPNTILEFDILKNSYVILANFIPINQSNILLQDGLRISLLTDTLWISDKEDRRLWNVYQKTYNFGFTTCNPVVHGRYAYFYDWKGKVYQVSLENYDISEIS</sequence>
<proteinExistence type="predicted"/>
<dbReference type="SMART" id="SM00612">
    <property type="entry name" value="Kelch"/>
    <property type="match status" value="2"/>
</dbReference>
<dbReference type="InterPro" id="IPR015915">
    <property type="entry name" value="Kelch-typ_b-propeller"/>
</dbReference>
<dbReference type="Pfam" id="PF01344">
    <property type="entry name" value="Kelch_1"/>
    <property type="match status" value="1"/>
</dbReference>
<dbReference type="SUPFAM" id="SSF117281">
    <property type="entry name" value="Kelch motif"/>
    <property type="match status" value="1"/>
</dbReference>
<dbReference type="EMBL" id="MPUH01000195">
    <property type="protein sequence ID" value="OMJ86779.1"/>
    <property type="molecule type" value="Genomic_DNA"/>
</dbReference>